<protein>
    <submittedName>
        <fullName evidence="1">Uncharacterized protein</fullName>
    </submittedName>
</protein>
<name>A5YSQ5_9EURY</name>
<proteinExistence type="predicted"/>
<organism evidence="1">
    <name type="scientific">uncultured haloarchaeon</name>
    <dbReference type="NCBI Taxonomy" id="160804"/>
    <lineage>
        <taxon>Archaea</taxon>
        <taxon>Methanobacteriati</taxon>
        <taxon>Methanobacteriota</taxon>
        <taxon>Stenosarchaea group</taxon>
        <taxon>Halobacteria</taxon>
        <taxon>Halobacteriales</taxon>
        <taxon>Halobacteriaceae</taxon>
        <taxon>environmental samples</taxon>
    </lineage>
</organism>
<dbReference type="AlphaFoldDB" id="A5YSQ5"/>
<accession>A5YSQ5</accession>
<dbReference type="EMBL" id="EF583995">
    <property type="protein sequence ID" value="ABQ76012.1"/>
    <property type="molecule type" value="Genomic_DNA"/>
</dbReference>
<sequence length="295" mass="34414">MYGANTDVEEITYTLAGFVSPDLTTAAETWRKPDKDRSIDIGYRSRRLPYYLGDAGRHKSQIGIRFNEHLSNSDLSTDISVEYRDRLYGDDWWQFLGNCRACLGTEGGSSTFDLDGSLFEHHKEVMDSNPSISYDEYKEQVLSEYNRDIGYRTITPRHFEYAAFRCCQILLEGEYSGVLEPDCHYIPVKRDYSNLEEVLNKYRDPAVRSRLTENAYTDLIVSDEYTYKSFIQSFDEMLRQKGFQPGKSATLRDTRQTYKRSLRRQKQREWLESVISRAIGAVRRRGDRALQLLSR</sequence>
<reference evidence="1" key="1">
    <citation type="journal article" date="2007" name="ISME J.">
        <title>Genomic plasticity in prokaryotes: the case of the square haloarchaeon.</title>
        <authorList>
            <person name="Cuadros-Orellana S."/>
            <person name="Martin-Cuadrado A.B."/>
            <person name="Legault B."/>
            <person name="D'Auria G."/>
            <person name="Zhaxybayeva O."/>
            <person name="Papke R.T."/>
            <person name="Rodriguez-Valera F."/>
        </authorList>
    </citation>
    <scope>NUCLEOTIDE SEQUENCE</scope>
</reference>
<evidence type="ECO:0000313" key="1">
    <source>
        <dbReference type="EMBL" id="ABQ76012.1"/>
    </source>
</evidence>